<feature type="compositionally biased region" description="Basic and acidic residues" evidence="1">
    <location>
        <begin position="73"/>
        <end position="88"/>
    </location>
</feature>
<evidence type="ECO:0000313" key="3">
    <source>
        <dbReference type="Proteomes" id="UP001529510"/>
    </source>
</evidence>
<feature type="non-terminal residue" evidence="2">
    <location>
        <position position="88"/>
    </location>
</feature>
<feature type="compositionally biased region" description="Low complexity" evidence="1">
    <location>
        <begin position="22"/>
        <end position="33"/>
    </location>
</feature>
<gene>
    <name evidence="2" type="ORF">M9458_006591</name>
</gene>
<proteinExistence type="predicted"/>
<evidence type="ECO:0000256" key="1">
    <source>
        <dbReference type="SAM" id="MobiDB-lite"/>
    </source>
</evidence>
<dbReference type="Proteomes" id="UP001529510">
    <property type="component" value="Unassembled WGS sequence"/>
</dbReference>
<evidence type="ECO:0000313" key="2">
    <source>
        <dbReference type="EMBL" id="KAL0198051.1"/>
    </source>
</evidence>
<organism evidence="2 3">
    <name type="scientific">Cirrhinus mrigala</name>
    <name type="common">Mrigala</name>
    <dbReference type="NCBI Taxonomy" id="683832"/>
    <lineage>
        <taxon>Eukaryota</taxon>
        <taxon>Metazoa</taxon>
        <taxon>Chordata</taxon>
        <taxon>Craniata</taxon>
        <taxon>Vertebrata</taxon>
        <taxon>Euteleostomi</taxon>
        <taxon>Actinopterygii</taxon>
        <taxon>Neopterygii</taxon>
        <taxon>Teleostei</taxon>
        <taxon>Ostariophysi</taxon>
        <taxon>Cypriniformes</taxon>
        <taxon>Cyprinidae</taxon>
        <taxon>Labeoninae</taxon>
        <taxon>Labeonini</taxon>
        <taxon>Cirrhinus</taxon>
    </lineage>
</organism>
<keyword evidence="3" id="KW-1185">Reference proteome</keyword>
<accession>A0ABD0RI82</accession>
<name>A0ABD0RI82_CIRMR</name>
<dbReference type="AlphaFoldDB" id="A0ABD0RI82"/>
<feature type="compositionally biased region" description="Polar residues" evidence="1">
    <location>
        <begin position="34"/>
        <end position="54"/>
    </location>
</feature>
<protein>
    <submittedName>
        <fullName evidence="2">Uncharacterized protein</fullName>
    </submittedName>
</protein>
<reference evidence="2 3" key="1">
    <citation type="submission" date="2024-05" db="EMBL/GenBank/DDBJ databases">
        <title>Genome sequencing and assembly of Indian major carp, Cirrhinus mrigala (Hamilton, 1822).</title>
        <authorList>
            <person name="Mohindra V."/>
            <person name="Chowdhury L.M."/>
            <person name="Lal K."/>
            <person name="Jena J.K."/>
        </authorList>
    </citation>
    <scope>NUCLEOTIDE SEQUENCE [LARGE SCALE GENOMIC DNA]</scope>
    <source>
        <strain evidence="2">CM1030</strain>
        <tissue evidence="2">Blood</tissue>
    </source>
</reference>
<feature type="compositionally biased region" description="Low complexity" evidence="1">
    <location>
        <begin position="55"/>
        <end position="68"/>
    </location>
</feature>
<comment type="caution">
    <text evidence="2">The sequence shown here is derived from an EMBL/GenBank/DDBJ whole genome shotgun (WGS) entry which is preliminary data.</text>
</comment>
<dbReference type="EMBL" id="JAMKFB020000003">
    <property type="protein sequence ID" value="KAL0198051.1"/>
    <property type="molecule type" value="Genomic_DNA"/>
</dbReference>
<feature type="region of interest" description="Disordered" evidence="1">
    <location>
        <begin position="1"/>
        <end position="88"/>
    </location>
</feature>
<sequence>MDVNADASIPTAAPGAVEEEQQQQQSEQETSQQPGTESDLTANTSQPVENEQQDPPSTTTPTPTVDPIPSEDAPPKDHLTVIDEKMET</sequence>